<feature type="compositionally biased region" description="Polar residues" evidence="1">
    <location>
        <begin position="71"/>
        <end position="95"/>
    </location>
</feature>
<dbReference type="Proteomes" id="UP000283269">
    <property type="component" value="Unassembled WGS sequence"/>
</dbReference>
<evidence type="ECO:0000313" key="2">
    <source>
        <dbReference type="EMBL" id="PPQ87901.1"/>
    </source>
</evidence>
<feature type="compositionally biased region" description="Basic and acidic residues" evidence="1">
    <location>
        <begin position="275"/>
        <end position="286"/>
    </location>
</feature>
<feature type="compositionally biased region" description="Polar residues" evidence="1">
    <location>
        <begin position="219"/>
        <end position="248"/>
    </location>
</feature>
<name>A0A409XAZ5_PSICY</name>
<dbReference type="EMBL" id="NHYD01002186">
    <property type="protein sequence ID" value="PPQ87901.1"/>
    <property type="molecule type" value="Genomic_DNA"/>
</dbReference>
<evidence type="ECO:0000256" key="1">
    <source>
        <dbReference type="SAM" id="MobiDB-lite"/>
    </source>
</evidence>
<dbReference type="AlphaFoldDB" id="A0A409XAZ5"/>
<feature type="compositionally biased region" description="Basic and acidic residues" evidence="1">
    <location>
        <begin position="401"/>
        <end position="419"/>
    </location>
</feature>
<dbReference type="OrthoDB" id="2564465at2759"/>
<feature type="region of interest" description="Disordered" evidence="1">
    <location>
        <begin position="30"/>
        <end position="299"/>
    </location>
</feature>
<feature type="compositionally biased region" description="Acidic residues" evidence="1">
    <location>
        <begin position="339"/>
        <end position="349"/>
    </location>
</feature>
<feature type="compositionally biased region" description="Polar residues" evidence="1">
    <location>
        <begin position="361"/>
        <end position="371"/>
    </location>
</feature>
<comment type="caution">
    <text evidence="2">The sequence shown here is derived from an EMBL/GenBank/DDBJ whole genome shotgun (WGS) entry which is preliminary data.</text>
</comment>
<protein>
    <submittedName>
        <fullName evidence="2">Uncharacterized protein</fullName>
    </submittedName>
</protein>
<sequence>MGGTQSYISSEAALTALVVAGAIGIGYTQMGASSGAMPTVSSAEGQGTASKKGRKKKQPKAGVSAAGDISETLSASKSESQIPSPQPQRVVTSSEVIPGQFDVAPADASGKEQSESPSKSKSKKSKKKAKGKATDAGMDPKNAQAIPSSVDYLSETSAKATPPKNAKRQSQSQQTKKQSPPASSSSQLTRPSQQSTASIETDGSWTRVGSPRRGPTATDADSSQLSAEADPTTSDAGITPSVTGNSSPVAERRPSSSTEDETFLLNSNMSTRGSGENRRTLAEKLLPKPRKTGVDDMLETSDFPTLSRVMRVQPLPNEKPATGFSWGDYEDVRVGTDGGENDADGEEEGWGVVSSKRSKRTLPSTTSQSHAQKAPETLTKRQKQNAVRNANKKAQKDEDDAARLARLAEYERERERARIVEQLGRKPKGKAPSGGMTASIDSRGKMVWD</sequence>
<keyword evidence="3" id="KW-1185">Reference proteome</keyword>
<proteinExistence type="predicted"/>
<feature type="compositionally biased region" description="Basic residues" evidence="1">
    <location>
        <begin position="120"/>
        <end position="131"/>
    </location>
</feature>
<accession>A0A409XAZ5</accession>
<feature type="region of interest" description="Disordered" evidence="1">
    <location>
        <begin position="312"/>
        <end position="449"/>
    </location>
</feature>
<gene>
    <name evidence="2" type="ORF">CVT25_001243</name>
</gene>
<evidence type="ECO:0000313" key="3">
    <source>
        <dbReference type="Proteomes" id="UP000283269"/>
    </source>
</evidence>
<reference evidence="2 3" key="1">
    <citation type="journal article" date="2018" name="Evol. Lett.">
        <title>Horizontal gene cluster transfer increased hallucinogenic mushroom diversity.</title>
        <authorList>
            <person name="Reynolds H.T."/>
            <person name="Vijayakumar V."/>
            <person name="Gluck-Thaler E."/>
            <person name="Korotkin H.B."/>
            <person name="Matheny P.B."/>
            <person name="Slot J.C."/>
        </authorList>
    </citation>
    <scope>NUCLEOTIDE SEQUENCE [LARGE SCALE GENOMIC DNA]</scope>
    <source>
        <strain evidence="2 3">2631</strain>
    </source>
</reference>
<dbReference type="InParanoid" id="A0A409XAZ5"/>
<feature type="compositionally biased region" description="Polar residues" evidence="1">
    <location>
        <begin position="188"/>
        <end position="204"/>
    </location>
</feature>
<feature type="compositionally biased region" description="Polar residues" evidence="1">
    <location>
        <begin position="264"/>
        <end position="274"/>
    </location>
</feature>
<feature type="compositionally biased region" description="Low complexity" evidence="1">
    <location>
        <begin position="169"/>
        <end position="187"/>
    </location>
</feature>
<feature type="compositionally biased region" description="Polar residues" evidence="1">
    <location>
        <begin position="39"/>
        <end position="49"/>
    </location>
</feature>
<organism evidence="2 3">
    <name type="scientific">Psilocybe cyanescens</name>
    <dbReference type="NCBI Taxonomy" id="93625"/>
    <lineage>
        <taxon>Eukaryota</taxon>
        <taxon>Fungi</taxon>
        <taxon>Dikarya</taxon>
        <taxon>Basidiomycota</taxon>
        <taxon>Agaricomycotina</taxon>
        <taxon>Agaricomycetes</taxon>
        <taxon>Agaricomycetidae</taxon>
        <taxon>Agaricales</taxon>
        <taxon>Agaricineae</taxon>
        <taxon>Strophariaceae</taxon>
        <taxon>Psilocybe</taxon>
    </lineage>
</organism>